<dbReference type="PANTHER" id="PTHR13620:SF121">
    <property type="entry name" value="EMB|CAB82946.1-RELATED"/>
    <property type="match status" value="1"/>
</dbReference>
<dbReference type="GO" id="GO:0008408">
    <property type="term" value="F:3'-5' exonuclease activity"/>
    <property type="evidence" value="ECO:0007669"/>
    <property type="project" value="InterPro"/>
</dbReference>
<dbReference type="GO" id="GO:0005737">
    <property type="term" value="C:cytoplasm"/>
    <property type="evidence" value="ECO:0007669"/>
    <property type="project" value="TreeGrafter"/>
</dbReference>
<dbReference type="EMBL" id="JAYMYS010000002">
    <property type="protein sequence ID" value="KAK7405567.1"/>
    <property type="molecule type" value="Genomic_DNA"/>
</dbReference>
<evidence type="ECO:0000313" key="4">
    <source>
        <dbReference type="EMBL" id="KAK7405567.1"/>
    </source>
</evidence>
<dbReference type="AlphaFoldDB" id="A0AAN9T2M5"/>
<dbReference type="InterPro" id="IPR036397">
    <property type="entry name" value="RNaseH_sf"/>
</dbReference>
<accession>A0AAN9T2M5</accession>
<dbReference type="SMART" id="SM00474">
    <property type="entry name" value="35EXOc"/>
    <property type="match status" value="1"/>
</dbReference>
<keyword evidence="1" id="KW-0540">Nuclease</keyword>
<protein>
    <recommendedName>
        <fullName evidence="3">3'-5' exonuclease domain-containing protein</fullName>
    </recommendedName>
</protein>
<dbReference type="PANTHER" id="PTHR13620">
    <property type="entry name" value="3-5 EXONUCLEASE"/>
    <property type="match status" value="1"/>
</dbReference>
<dbReference type="GO" id="GO:0005634">
    <property type="term" value="C:nucleus"/>
    <property type="evidence" value="ECO:0007669"/>
    <property type="project" value="TreeGrafter"/>
</dbReference>
<dbReference type="Gene3D" id="3.30.420.10">
    <property type="entry name" value="Ribonuclease H-like superfamily/Ribonuclease H"/>
    <property type="match status" value="1"/>
</dbReference>
<dbReference type="InterPro" id="IPR002562">
    <property type="entry name" value="3'-5'_exonuclease_dom"/>
</dbReference>
<keyword evidence="5" id="KW-1185">Reference proteome</keyword>
<evidence type="ECO:0000313" key="5">
    <source>
        <dbReference type="Proteomes" id="UP001386955"/>
    </source>
</evidence>
<proteinExistence type="predicted"/>
<dbReference type="InterPro" id="IPR012337">
    <property type="entry name" value="RNaseH-like_sf"/>
</dbReference>
<sequence>MAASNNNNTSVFFDPSTRKYMVFCDEIVIETIVTHEASIVDEWIQFVLSKYVGKQKVIGLDTEWTRTGVPKKTQVAILQLCIENKCLIIQLFQMDTIPISLRHFMKHFECKFAGVGVMNDLKMLMKDYGLVCKRGVDVFLLAKEKWPERISSGSLKYLAKELVGLEMEKSKTVCTSEWKSKELTHAQIEYACIDAYASFKIGKMILDVNK</sequence>
<evidence type="ECO:0000256" key="1">
    <source>
        <dbReference type="ARBA" id="ARBA00022722"/>
    </source>
</evidence>
<feature type="domain" description="3'-5' exonuclease" evidence="3">
    <location>
        <begin position="31"/>
        <end position="210"/>
    </location>
</feature>
<name>A0AAN9T2M5_PSOTE</name>
<evidence type="ECO:0000259" key="3">
    <source>
        <dbReference type="SMART" id="SM00474"/>
    </source>
</evidence>
<dbReference type="CDD" id="cd06141">
    <property type="entry name" value="WRN_exo"/>
    <property type="match status" value="1"/>
</dbReference>
<dbReference type="SUPFAM" id="SSF53098">
    <property type="entry name" value="Ribonuclease H-like"/>
    <property type="match status" value="1"/>
</dbReference>
<dbReference type="Proteomes" id="UP001386955">
    <property type="component" value="Unassembled WGS sequence"/>
</dbReference>
<keyword evidence="2" id="KW-0378">Hydrolase</keyword>
<dbReference type="GO" id="GO:0003676">
    <property type="term" value="F:nucleic acid binding"/>
    <property type="evidence" value="ECO:0007669"/>
    <property type="project" value="InterPro"/>
</dbReference>
<dbReference type="InterPro" id="IPR051132">
    <property type="entry name" value="3-5_Exonuclease_domain"/>
</dbReference>
<evidence type="ECO:0000256" key="2">
    <source>
        <dbReference type="ARBA" id="ARBA00022801"/>
    </source>
</evidence>
<reference evidence="4 5" key="1">
    <citation type="submission" date="2024-01" db="EMBL/GenBank/DDBJ databases">
        <title>The genomes of 5 underutilized Papilionoideae crops provide insights into root nodulation and disease resistanc.</title>
        <authorList>
            <person name="Jiang F."/>
        </authorList>
    </citation>
    <scope>NUCLEOTIDE SEQUENCE [LARGE SCALE GENOMIC DNA]</scope>
    <source>
        <strain evidence="4">DUOXIRENSHENG_FW03</strain>
        <tissue evidence="4">Leaves</tissue>
    </source>
</reference>
<comment type="caution">
    <text evidence="4">The sequence shown here is derived from an EMBL/GenBank/DDBJ whole genome shotgun (WGS) entry which is preliminary data.</text>
</comment>
<organism evidence="4 5">
    <name type="scientific">Psophocarpus tetragonolobus</name>
    <name type="common">Winged bean</name>
    <name type="synonym">Dolichos tetragonolobus</name>
    <dbReference type="NCBI Taxonomy" id="3891"/>
    <lineage>
        <taxon>Eukaryota</taxon>
        <taxon>Viridiplantae</taxon>
        <taxon>Streptophyta</taxon>
        <taxon>Embryophyta</taxon>
        <taxon>Tracheophyta</taxon>
        <taxon>Spermatophyta</taxon>
        <taxon>Magnoliopsida</taxon>
        <taxon>eudicotyledons</taxon>
        <taxon>Gunneridae</taxon>
        <taxon>Pentapetalae</taxon>
        <taxon>rosids</taxon>
        <taxon>fabids</taxon>
        <taxon>Fabales</taxon>
        <taxon>Fabaceae</taxon>
        <taxon>Papilionoideae</taxon>
        <taxon>50 kb inversion clade</taxon>
        <taxon>NPAAA clade</taxon>
        <taxon>indigoferoid/millettioid clade</taxon>
        <taxon>Phaseoleae</taxon>
        <taxon>Psophocarpus</taxon>
    </lineage>
</organism>
<dbReference type="Pfam" id="PF01612">
    <property type="entry name" value="DNA_pol_A_exo1"/>
    <property type="match status" value="1"/>
</dbReference>
<dbReference type="GO" id="GO:0006139">
    <property type="term" value="P:nucleobase-containing compound metabolic process"/>
    <property type="evidence" value="ECO:0007669"/>
    <property type="project" value="InterPro"/>
</dbReference>
<gene>
    <name evidence="4" type="ORF">VNO78_06999</name>
</gene>